<dbReference type="InterPro" id="IPR053317">
    <property type="entry name" value="Tubulin_polyglutamylase"/>
</dbReference>
<dbReference type="InterPro" id="IPR004344">
    <property type="entry name" value="TTL/TTLL_fam"/>
</dbReference>
<reference evidence="1 2" key="1">
    <citation type="journal article" date="2008" name="Nature">
        <title>The Trichoplax genome and the nature of placozoans.</title>
        <authorList>
            <person name="Srivastava M."/>
            <person name="Begovic E."/>
            <person name="Chapman J."/>
            <person name="Putnam N.H."/>
            <person name="Hellsten U."/>
            <person name="Kawashima T."/>
            <person name="Kuo A."/>
            <person name="Mitros T."/>
            <person name="Salamov A."/>
            <person name="Carpenter M.L."/>
            <person name="Signorovitch A.Y."/>
            <person name="Moreno M.A."/>
            <person name="Kamm K."/>
            <person name="Grimwood J."/>
            <person name="Schmutz J."/>
            <person name="Shapiro H."/>
            <person name="Grigoriev I.V."/>
            <person name="Buss L.W."/>
            <person name="Schierwater B."/>
            <person name="Dellaporta S.L."/>
            <person name="Rokhsar D.S."/>
        </authorList>
    </citation>
    <scope>NUCLEOTIDE SEQUENCE [LARGE SCALE GENOMIC DNA]</scope>
    <source>
        <strain evidence="1 2">Grell-BS-1999</strain>
    </source>
</reference>
<gene>
    <name evidence="1" type="ORF">TRIADDRAFT_57067</name>
</gene>
<dbReference type="SUPFAM" id="SSF56059">
    <property type="entry name" value="Glutathione synthetase ATP-binding domain-like"/>
    <property type="match status" value="1"/>
</dbReference>
<dbReference type="PANTHER" id="PTHR47113:SF1">
    <property type="entry name" value="LD09343P"/>
    <property type="match status" value="1"/>
</dbReference>
<dbReference type="EMBL" id="DS985246">
    <property type="protein sequence ID" value="EDV24017.1"/>
    <property type="molecule type" value="Genomic_DNA"/>
</dbReference>
<keyword evidence="2" id="KW-1185">Reference proteome</keyword>
<dbReference type="KEGG" id="tad:TRIADDRAFT_57067"/>
<dbReference type="OrthoDB" id="202825at2759"/>
<dbReference type="AlphaFoldDB" id="B3S0J0"/>
<name>B3S0J0_TRIAD</name>
<dbReference type="STRING" id="10228.B3S0J0"/>
<dbReference type="PANTHER" id="PTHR47113">
    <property type="entry name" value="LD09343P"/>
    <property type="match status" value="1"/>
</dbReference>
<dbReference type="RefSeq" id="XP_002113543.1">
    <property type="nucleotide sequence ID" value="XM_002113507.1"/>
</dbReference>
<dbReference type="GeneID" id="6754756"/>
<evidence type="ECO:0000313" key="2">
    <source>
        <dbReference type="Proteomes" id="UP000009022"/>
    </source>
</evidence>
<sequence>MSMRYNRAVVLLLLIGVTVMTVNIFELRYLVGQLREQTIKTVNERVGDAVVQEKKKTAPVIEKGYLDHPIKVFERVGYVMKKDFPQKWDVLWSHEYPFTETKVYNMIRQMKPHQKVNKFPGSGFITNKASLATSGFSFTPKAYKIPEDKEKLLRDAKLKPNQLYVQKSNAHRGIFIRKIEEMDLSSKSKKVFVQEYVMDPLLIDGRKFDIGIYTVMTSVSPLRVYVYDEEALLRFCPKDYLPLDVTNTRQYVVADDYTPTWENEDLTLLISSVFQIPSLKKMYSDGQFSHKQSLNAFLRRKGFNYKKLWADINEAIVQVYLNKKAEILATTRRYKSTRNFFEMVRFDFVVDSKMNVWLMEVNMSPNLSSAVHPPNKLLYEQVMYNLLSLIGVASLTPRTVVQSSPDEEIMKICYRDVQVGYDICSGADCSACKSDKCQICLQCRQQHQTEFLYDAFLEHVHRRNFRRVFPRPLTQDKANDDSIDYNTLPNDILMQKWFMLKCKDDASWCN</sequence>
<dbReference type="CTD" id="6754756"/>
<dbReference type="Proteomes" id="UP000009022">
    <property type="component" value="Unassembled WGS sequence"/>
</dbReference>
<accession>B3S0J0</accession>
<dbReference type="PhylomeDB" id="B3S0J0"/>
<proteinExistence type="predicted"/>
<organism evidence="1 2">
    <name type="scientific">Trichoplax adhaerens</name>
    <name type="common">Trichoplax reptans</name>
    <dbReference type="NCBI Taxonomy" id="10228"/>
    <lineage>
        <taxon>Eukaryota</taxon>
        <taxon>Metazoa</taxon>
        <taxon>Placozoa</taxon>
        <taxon>Uniplacotomia</taxon>
        <taxon>Trichoplacea</taxon>
        <taxon>Trichoplacidae</taxon>
        <taxon>Trichoplax</taxon>
    </lineage>
</organism>
<evidence type="ECO:0000313" key="1">
    <source>
        <dbReference type="EMBL" id="EDV24017.1"/>
    </source>
</evidence>
<dbReference type="InParanoid" id="B3S0J0"/>
<dbReference type="eggNOG" id="KOG2156">
    <property type="taxonomic scope" value="Eukaryota"/>
</dbReference>
<dbReference type="OMA" id="CGYITNK"/>
<dbReference type="PROSITE" id="PS51221">
    <property type="entry name" value="TTL"/>
    <property type="match status" value="1"/>
</dbReference>
<dbReference type="Gene3D" id="3.30.470.20">
    <property type="entry name" value="ATP-grasp fold, B domain"/>
    <property type="match status" value="1"/>
</dbReference>
<protein>
    <submittedName>
        <fullName evidence="1">Uncharacterized protein</fullName>
    </submittedName>
</protein>
<dbReference type="Pfam" id="PF03133">
    <property type="entry name" value="TTL"/>
    <property type="match status" value="1"/>
</dbReference>
<dbReference type="HOGENOM" id="CLU_038007_0_0_1"/>